<accession>A0AAW0D3I9</accession>
<evidence type="ECO:0000313" key="2">
    <source>
        <dbReference type="EMBL" id="KAK7045565.1"/>
    </source>
</evidence>
<name>A0AAW0D3I9_9AGAR</name>
<dbReference type="CDD" id="cd11296">
    <property type="entry name" value="O-FucT_like"/>
    <property type="match status" value="1"/>
</dbReference>
<evidence type="ECO:0000256" key="1">
    <source>
        <dbReference type="SAM" id="Phobius"/>
    </source>
</evidence>
<gene>
    <name evidence="2" type="ORF">VNI00_007397</name>
</gene>
<dbReference type="Gene3D" id="3.40.50.11350">
    <property type="match status" value="1"/>
</dbReference>
<evidence type="ECO:0000313" key="3">
    <source>
        <dbReference type="Proteomes" id="UP001383192"/>
    </source>
</evidence>
<keyword evidence="1" id="KW-1133">Transmembrane helix</keyword>
<dbReference type="AlphaFoldDB" id="A0AAW0D3I9"/>
<keyword evidence="3" id="KW-1185">Reference proteome</keyword>
<proteinExistence type="predicted"/>
<feature type="transmembrane region" description="Helical" evidence="1">
    <location>
        <begin position="12"/>
        <end position="32"/>
    </location>
</feature>
<keyword evidence="1" id="KW-0472">Membrane</keyword>
<dbReference type="EMBL" id="JAYKXP010000024">
    <property type="protein sequence ID" value="KAK7045565.1"/>
    <property type="molecule type" value="Genomic_DNA"/>
</dbReference>
<evidence type="ECO:0008006" key="4">
    <source>
        <dbReference type="Google" id="ProtNLM"/>
    </source>
</evidence>
<comment type="caution">
    <text evidence="2">The sequence shown here is derived from an EMBL/GenBank/DDBJ whole genome shotgun (WGS) entry which is preliminary data.</text>
</comment>
<dbReference type="Proteomes" id="UP001383192">
    <property type="component" value="Unassembled WGS sequence"/>
</dbReference>
<reference evidence="2 3" key="1">
    <citation type="submission" date="2024-01" db="EMBL/GenBank/DDBJ databases">
        <title>A draft genome for a cacao thread blight-causing isolate of Paramarasmius palmivorus.</title>
        <authorList>
            <person name="Baruah I.K."/>
            <person name="Bukari Y."/>
            <person name="Amoako-Attah I."/>
            <person name="Meinhardt L.W."/>
            <person name="Bailey B.A."/>
            <person name="Cohen S.P."/>
        </authorList>
    </citation>
    <scope>NUCLEOTIDE SEQUENCE [LARGE SCALE GENOMIC DNA]</scope>
    <source>
        <strain evidence="2 3">GH-12</strain>
    </source>
</reference>
<organism evidence="2 3">
    <name type="scientific">Paramarasmius palmivorus</name>
    <dbReference type="NCBI Taxonomy" id="297713"/>
    <lineage>
        <taxon>Eukaryota</taxon>
        <taxon>Fungi</taxon>
        <taxon>Dikarya</taxon>
        <taxon>Basidiomycota</taxon>
        <taxon>Agaricomycotina</taxon>
        <taxon>Agaricomycetes</taxon>
        <taxon>Agaricomycetidae</taxon>
        <taxon>Agaricales</taxon>
        <taxon>Marasmiineae</taxon>
        <taxon>Marasmiaceae</taxon>
        <taxon>Paramarasmius</taxon>
    </lineage>
</organism>
<keyword evidence="1" id="KW-0812">Transmembrane</keyword>
<sequence length="409" mass="46893">MRILTPYWFRNWSFLALLGCSTILVGFGYFSYRPPYTLYSDLTTDELQAARNFLQEQVDPKFVLFKQLQGAGFNNQVQEILLYHHLSQISSRIYAYQPFIWRSRNHQRLPLSAFLPGPTKKAIPQSLFEEICPPEAILHVTIPMDSYDEVWGKAQEVLAQKDRCIQIDNWILNWNFLASSAIHKIWPAFQHYLSRYFEWSPQIQVMVERAQKTLNLRSLSSNDVGEPYMALHIRRGDFPEHCKGLAEDQVGFTTWATLPAIKDSVLPPELSPRNRSSVIEHCYSSLWRIMEAIDAQAKRNPRVRALHVLHDGAIDHLNVYLDLWKLETAVMDTKRARRVGWPGGPMKLFTHTGQIPVHRGELDFAVAVDVELARQADVFIGNGYSSLSSQIVALRLATEAGKAEDITLL</sequence>
<protein>
    <recommendedName>
        <fullName evidence="4">O-fucosyltransferase family protein</fullName>
    </recommendedName>
</protein>